<dbReference type="PANTHER" id="PTHR24291:SF201">
    <property type="entry name" value="CYTOCHROME P450, FAMILY 4, SUBFAMILY B, POLYPEPTIDE 7"/>
    <property type="match status" value="1"/>
</dbReference>
<proteinExistence type="inferred from homology"/>
<comment type="caution">
    <text evidence="4">The sequence shown here is derived from an EMBL/GenBank/DDBJ whole genome shotgun (WGS) entry which is preliminary data.</text>
</comment>
<evidence type="ECO:0000256" key="2">
    <source>
        <dbReference type="RuleBase" id="RU000461"/>
    </source>
</evidence>
<keyword evidence="2" id="KW-0560">Oxidoreductase</keyword>
<keyword evidence="2" id="KW-0408">Iron</keyword>
<evidence type="ECO:0000256" key="1">
    <source>
        <dbReference type="ARBA" id="ARBA00010617"/>
    </source>
</evidence>
<organism evidence="4 5">
    <name type="scientific">Clavelina lepadiformis</name>
    <name type="common">Light-bulb sea squirt</name>
    <name type="synonym">Ascidia lepadiformis</name>
    <dbReference type="NCBI Taxonomy" id="159417"/>
    <lineage>
        <taxon>Eukaryota</taxon>
        <taxon>Metazoa</taxon>
        <taxon>Chordata</taxon>
        <taxon>Tunicata</taxon>
        <taxon>Ascidiacea</taxon>
        <taxon>Aplousobranchia</taxon>
        <taxon>Clavelinidae</taxon>
        <taxon>Clavelina</taxon>
    </lineage>
</organism>
<keyword evidence="3" id="KW-0472">Membrane</keyword>
<dbReference type="Gene3D" id="1.10.630.10">
    <property type="entry name" value="Cytochrome P450"/>
    <property type="match status" value="1"/>
</dbReference>
<reference evidence="4 5" key="1">
    <citation type="submission" date="2024-02" db="EMBL/GenBank/DDBJ databases">
        <authorList>
            <person name="Daric V."/>
            <person name="Darras S."/>
        </authorList>
    </citation>
    <scope>NUCLEOTIDE SEQUENCE [LARGE SCALE GENOMIC DNA]</scope>
</reference>
<evidence type="ECO:0008006" key="6">
    <source>
        <dbReference type="Google" id="ProtNLM"/>
    </source>
</evidence>
<dbReference type="PANTHER" id="PTHR24291">
    <property type="entry name" value="CYTOCHROME P450 FAMILY 4"/>
    <property type="match status" value="1"/>
</dbReference>
<dbReference type="Proteomes" id="UP001642483">
    <property type="component" value="Unassembled WGS sequence"/>
</dbReference>
<keyword evidence="3" id="KW-1133">Transmembrane helix</keyword>
<dbReference type="Pfam" id="PF00067">
    <property type="entry name" value="p450"/>
    <property type="match status" value="1"/>
</dbReference>
<keyword evidence="2" id="KW-0349">Heme</keyword>
<keyword evidence="2" id="KW-0503">Monooxygenase</keyword>
<dbReference type="PRINTS" id="PR00385">
    <property type="entry name" value="P450"/>
</dbReference>
<dbReference type="EMBL" id="CAWYQH010000057">
    <property type="protein sequence ID" value="CAK8679264.1"/>
    <property type="molecule type" value="Genomic_DNA"/>
</dbReference>
<dbReference type="InterPro" id="IPR017972">
    <property type="entry name" value="Cyt_P450_CS"/>
</dbReference>
<evidence type="ECO:0000313" key="4">
    <source>
        <dbReference type="EMBL" id="CAK8679264.1"/>
    </source>
</evidence>
<sequence length="541" mass="62622">MMNATMNYVLYIFTPGSGIVFSKAGIDLIIFSLIILILHHYIDIFYKAWKETKHQNRIAGFHLSSSKYKKLHWLKGHSALYPPDEEGLLKGVERTTEFPGIFNFHAAPCFSYVTFHHADTVKPLLASTAIKEKNIYGFWEPWIGEGLLTSNGKHWQRHRRLLTPAFHFGILKSYIGTFNECSKVMLDKWQDAMKQPIEVFEDVGLLTLDTMMRCTMSSTTDCQKIKGHPYIKSIHSLSEISMKRLDQPLYLIDWLFWLLPIGQRYYKEIKFVHSYTAKIISDRRKQLMQTAGSIHEIATEENDEVYSKQRKVLDFIDVLLQSRDEDGSGLSDKEIRDEVNTFLFEGHDTTSSGISWALYNLAKYPKFQEKCRNEIHDVIELKPNVEWEDLHKLPYLTMFIKESLRLYPPVWLIARELTEDLSISSKYNKSGRDIPKGTRMSMHLFSLHRNPHLWDNPNDFIPERFSKENTTKLSSHAYLPFSAGSRNCIGQNFAMNEIKVVLAQTLRRFLLSLPEGEAPPVMAPMIVLKAKDGIKINFSVL</sequence>
<dbReference type="PRINTS" id="PR00463">
    <property type="entry name" value="EP450I"/>
</dbReference>
<evidence type="ECO:0000256" key="3">
    <source>
        <dbReference type="SAM" id="Phobius"/>
    </source>
</evidence>
<dbReference type="InterPro" id="IPR036396">
    <property type="entry name" value="Cyt_P450_sf"/>
</dbReference>
<gene>
    <name evidence="4" type="ORF">CVLEPA_LOCUS9514</name>
</gene>
<keyword evidence="5" id="KW-1185">Reference proteome</keyword>
<dbReference type="InterPro" id="IPR050196">
    <property type="entry name" value="Cytochrome_P450_Monoox"/>
</dbReference>
<keyword evidence="2" id="KW-0479">Metal-binding</keyword>
<evidence type="ECO:0000313" key="5">
    <source>
        <dbReference type="Proteomes" id="UP001642483"/>
    </source>
</evidence>
<dbReference type="InterPro" id="IPR001128">
    <property type="entry name" value="Cyt_P450"/>
</dbReference>
<dbReference type="CDD" id="cd20659">
    <property type="entry name" value="CYP4B_4F-like"/>
    <property type="match status" value="1"/>
</dbReference>
<dbReference type="PROSITE" id="PS00086">
    <property type="entry name" value="CYTOCHROME_P450"/>
    <property type="match status" value="1"/>
</dbReference>
<dbReference type="InterPro" id="IPR002401">
    <property type="entry name" value="Cyt_P450_E_grp-I"/>
</dbReference>
<name>A0ABP0FLC9_CLALP</name>
<dbReference type="SUPFAM" id="SSF48264">
    <property type="entry name" value="Cytochrome P450"/>
    <property type="match status" value="1"/>
</dbReference>
<protein>
    <recommendedName>
        <fullName evidence="6">Cytochrome P450</fullName>
    </recommendedName>
</protein>
<keyword evidence="3" id="KW-0812">Transmembrane</keyword>
<feature type="transmembrane region" description="Helical" evidence="3">
    <location>
        <begin position="20"/>
        <end position="42"/>
    </location>
</feature>
<accession>A0ABP0FLC9</accession>
<comment type="similarity">
    <text evidence="1 2">Belongs to the cytochrome P450 family.</text>
</comment>